<keyword evidence="2" id="KW-1185">Reference proteome</keyword>
<dbReference type="AlphaFoldDB" id="A0A423SVW0"/>
<protein>
    <submittedName>
        <fullName evidence="1">Uncharacterized protein</fullName>
    </submittedName>
</protein>
<reference evidence="1 2" key="1">
    <citation type="submission" date="2018-04" db="EMBL/GenBank/DDBJ databases">
        <authorList>
            <person name="Zhang X."/>
            <person name="Yuan J."/>
            <person name="Li F."/>
            <person name="Xiang J."/>
        </authorList>
    </citation>
    <scope>NUCLEOTIDE SEQUENCE [LARGE SCALE GENOMIC DNA]</scope>
    <source>
        <tissue evidence="1">Muscle</tissue>
    </source>
</reference>
<sequence>MKLRVWVPEIGDSNLVTLISANSRTGKSRRIEIRKSGIIIQARDVATVSPEQELPIQNNSLPHGWVTFMVTSDENFTVTVPDANLTLIHIPDVVQDKNIKIRESYATVNCMLPAHHWEVSAGEEAFIPLSLEGPHDFSLFARAPFVPELAVGLGSLGPLRVPSLGSVFELESEQMAAFSFYNFTLDCTINETKSSCYIQAGDYKILVGSLPREAASLSLTAGGTDDYTIVHGIRKDQRWERTGDQSDENGGGPLITLSCPFVFIATFSVTVLSARFLMKWSYGQQQQRASIHSLLPNS</sequence>
<organism evidence="1 2">
    <name type="scientific">Penaeus vannamei</name>
    <name type="common">Whiteleg shrimp</name>
    <name type="synonym">Litopenaeus vannamei</name>
    <dbReference type="NCBI Taxonomy" id="6689"/>
    <lineage>
        <taxon>Eukaryota</taxon>
        <taxon>Metazoa</taxon>
        <taxon>Ecdysozoa</taxon>
        <taxon>Arthropoda</taxon>
        <taxon>Crustacea</taxon>
        <taxon>Multicrustacea</taxon>
        <taxon>Malacostraca</taxon>
        <taxon>Eumalacostraca</taxon>
        <taxon>Eucarida</taxon>
        <taxon>Decapoda</taxon>
        <taxon>Dendrobranchiata</taxon>
        <taxon>Penaeoidea</taxon>
        <taxon>Penaeidae</taxon>
        <taxon>Penaeus</taxon>
    </lineage>
</organism>
<proteinExistence type="predicted"/>
<comment type="caution">
    <text evidence="1">The sequence shown here is derived from an EMBL/GenBank/DDBJ whole genome shotgun (WGS) entry which is preliminary data.</text>
</comment>
<dbReference type="EMBL" id="QCYY01002679">
    <property type="protein sequence ID" value="ROT68370.1"/>
    <property type="molecule type" value="Genomic_DNA"/>
</dbReference>
<accession>A0A423SVW0</accession>
<dbReference type="OrthoDB" id="6371109at2759"/>
<dbReference type="Proteomes" id="UP000283509">
    <property type="component" value="Unassembled WGS sequence"/>
</dbReference>
<evidence type="ECO:0000313" key="2">
    <source>
        <dbReference type="Proteomes" id="UP000283509"/>
    </source>
</evidence>
<gene>
    <name evidence="1" type="ORF">C7M84_013494</name>
</gene>
<evidence type="ECO:0000313" key="1">
    <source>
        <dbReference type="EMBL" id="ROT68370.1"/>
    </source>
</evidence>
<reference evidence="1 2" key="2">
    <citation type="submission" date="2019-01" db="EMBL/GenBank/DDBJ databases">
        <title>The decoding of complex shrimp genome reveals the adaptation for benthos swimmer, frequently molting mechanism and breeding impact on genome.</title>
        <authorList>
            <person name="Sun Y."/>
            <person name="Gao Y."/>
            <person name="Yu Y."/>
        </authorList>
    </citation>
    <scope>NUCLEOTIDE SEQUENCE [LARGE SCALE GENOMIC DNA]</scope>
    <source>
        <tissue evidence="1">Muscle</tissue>
    </source>
</reference>
<name>A0A423SVW0_PENVA</name>